<evidence type="ECO:0000313" key="6">
    <source>
        <dbReference type="Proteomes" id="UP001410394"/>
    </source>
</evidence>
<proteinExistence type="predicted"/>
<keyword evidence="6" id="KW-1185">Reference proteome</keyword>
<protein>
    <submittedName>
        <fullName evidence="5">Helix-turn-helix domain-containing protein</fullName>
    </submittedName>
</protein>
<dbReference type="InterPro" id="IPR009057">
    <property type="entry name" value="Homeodomain-like_sf"/>
</dbReference>
<dbReference type="Pfam" id="PF12833">
    <property type="entry name" value="HTH_18"/>
    <property type="match status" value="1"/>
</dbReference>
<dbReference type="PROSITE" id="PS01124">
    <property type="entry name" value="HTH_ARAC_FAMILY_2"/>
    <property type="match status" value="1"/>
</dbReference>
<dbReference type="EMBL" id="JBDIVE010000003">
    <property type="protein sequence ID" value="MEN3068354.1"/>
    <property type="molecule type" value="Genomic_DNA"/>
</dbReference>
<sequence length="326" mass="36603">MRHDLNKTPAPALHYSAASRIKDVADQSRLIRDWSLRYDQLSRGSFEGHLREAWVEGVQLFKEELSQAVFQSGHARPDSICFGVFEHLSGEARWQGEQIGLDHVMCMYRGSELQVSTPQSSTLLSISIPLLLLDEELVEPPLSTRHAPDQAQFLRQRIGSAIAVLAEHPLQLAKQEARKQFLSDLSGLVIHCIAGEKASRKLSRDKARQVVGKAQKFVFENAGEPITVTDLCAQTHTSRRTLQECFEQVVGESPGAFLKIVRLNAVRRDLQRCNTQQSIADIASNWGFWHLSQFAADYRRLFNELPSMTAQIAGRQAHSRAMFASS</sequence>
<dbReference type="Gene3D" id="1.10.10.60">
    <property type="entry name" value="Homeodomain-like"/>
    <property type="match status" value="1"/>
</dbReference>
<dbReference type="PROSITE" id="PS00041">
    <property type="entry name" value="HTH_ARAC_FAMILY_1"/>
    <property type="match status" value="1"/>
</dbReference>
<reference evidence="5 6" key="1">
    <citation type="journal article" date="2018" name="Int. J. Syst. Evol. Microbiol.">
        <title>Uliginosibacterium sediminicola sp. nov., isolated from freshwater sediment.</title>
        <authorList>
            <person name="Hwang W.M."/>
            <person name="Kim S.M."/>
            <person name="Kang K."/>
            <person name="Ahn T.Y."/>
        </authorList>
    </citation>
    <scope>NUCLEOTIDE SEQUENCE [LARGE SCALE GENOMIC DNA]</scope>
    <source>
        <strain evidence="5 6">M1-21</strain>
    </source>
</reference>
<dbReference type="RefSeq" id="WP_345919123.1">
    <property type="nucleotide sequence ID" value="NZ_JBDIVE010000003.1"/>
</dbReference>
<dbReference type="Proteomes" id="UP001410394">
    <property type="component" value="Unassembled WGS sequence"/>
</dbReference>
<dbReference type="PANTHER" id="PTHR46796">
    <property type="entry name" value="HTH-TYPE TRANSCRIPTIONAL ACTIVATOR RHAS-RELATED"/>
    <property type="match status" value="1"/>
</dbReference>
<accession>A0ABU9YXR3</accession>
<keyword evidence="1" id="KW-0805">Transcription regulation</keyword>
<keyword evidence="3" id="KW-0804">Transcription</keyword>
<dbReference type="SUPFAM" id="SSF46689">
    <property type="entry name" value="Homeodomain-like"/>
    <property type="match status" value="1"/>
</dbReference>
<gene>
    <name evidence="5" type="ORF">ABDB84_07675</name>
</gene>
<feature type="domain" description="HTH araC/xylS-type" evidence="4">
    <location>
        <begin position="212"/>
        <end position="312"/>
    </location>
</feature>
<evidence type="ECO:0000259" key="4">
    <source>
        <dbReference type="PROSITE" id="PS01124"/>
    </source>
</evidence>
<dbReference type="InterPro" id="IPR018062">
    <property type="entry name" value="HTH_AraC-typ_CS"/>
</dbReference>
<dbReference type="InterPro" id="IPR018060">
    <property type="entry name" value="HTH_AraC"/>
</dbReference>
<keyword evidence="2" id="KW-0238">DNA-binding</keyword>
<dbReference type="SMART" id="SM00342">
    <property type="entry name" value="HTH_ARAC"/>
    <property type="match status" value="1"/>
</dbReference>
<name>A0ABU9YXR3_9RHOO</name>
<dbReference type="PANTHER" id="PTHR46796:SF12">
    <property type="entry name" value="HTH-TYPE DNA-BINDING TRANSCRIPTIONAL ACTIVATOR EUTR"/>
    <property type="match status" value="1"/>
</dbReference>
<evidence type="ECO:0000256" key="1">
    <source>
        <dbReference type="ARBA" id="ARBA00023015"/>
    </source>
</evidence>
<comment type="caution">
    <text evidence="5">The sequence shown here is derived from an EMBL/GenBank/DDBJ whole genome shotgun (WGS) entry which is preliminary data.</text>
</comment>
<evidence type="ECO:0000256" key="3">
    <source>
        <dbReference type="ARBA" id="ARBA00023163"/>
    </source>
</evidence>
<evidence type="ECO:0000313" key="5">
    <source>
        <dbReference type="EMBL" id="MEN3068354.1"/>
    </source>
</evidence>
<organism evidence="5 6">
    <name type="scientific">Uliginosibacterium sediminicola</name>
    <dbReference type="NCBI Taxonomy" id="2024550"/>
    <lineage>
        <taxon>Bacteria</taxon>
        <taxon>Pseudomonadati</taxon>
        <taxon>Pseudomonadota</taxon>
        <taxon>Betaproteobacteria</taxon>
        <taxon>Rhodocyclales</taxon>
        <taxon>Zoogloeaceae</taxon>
        <taxon>Uliginosibacterium</taxon>
    </lineage>
</organism>
<dbReference type="InterPro" id="IPR050204">
    <property type="entry name" value="AraC_XylS_family_regulators"/>
</dbReference>
<evidence type="ECO:0000256" key="2">
    <source>
        <dbReference type="ARBA" id="ARBA00023125"/>
    </source>
</evidence>